<protein>
    <submittedName>
        <fullName evidence="2">Uncharacterized protein</fullName>
    </submittedName>
</protein>
<name>A0A6C0F9V2_9ZZZZ</name>
<dbReference type="AlphaFoldDB" id="A0A6C0F9V2"/>
<accession>A0A6C0F9V2</accession>
<keyword evidence="1" id="KW-0472">Membrane</keyword>
<reference evidence="2" key="1">
    <citation type="journal article" date="2020" name="Nature">
        <title>Giant virus diversity and host interactions through global metagenomics.</title>
        <authorList>
            <person name="Schulz F."/>
            <person name="Roux S."/>
            <person name="Paez-Espino D."/>
            <person name="Jungbluth S."/>
            <person name="Walsh D.A."/>
            <person name="Denef V.J."/>
            <person name="McMahon K.D."/>
            <person name="Konstantinidis K.T."/>
            <person name="Eloe-Fadrosh E.A."/>
            <person name="Kyrpides N.C."/>
            <person name="Woyke T."/>
        </authorList>
    </citation>
    <scope>NUCLEOTIDE SEQUENCE</scope>
    <source>
        <strain evidence="2">GVMAG-S-ERX556106-38</strain>
    </source>
</reference>
<evidence type="ECO:0000256" key="1">
    <source>
        <dbReference type="SAM" id="Phobius"/>
    </source>
</evidence>
<organism evidence="2">
    <name type="scientific">viral metagenome</name>
    <dbReference type="NCBI Taxonomy" id="1070528"/>
    <lineage>
        <taxon>unclassified sequences</taxon>
        <taxon>metagenomes</taxon>
        <taxon>organismal metagenomes</taxon>
    </lineage>
</organism>
<feature type="transmembrane region" description="Helical" evidence="1">
    <location>
        <begin position="36"/>
        <end position="54"/>
    </location>
</feature>
<sequence>MSLWDDWSFSKQRYVSGLEELFEDSERTKRRRRRAFWARVLSFITCCVYDPTTIKVEEY</sequence>
<evidence type="ECO:0000313" key="2">
    <source>
        <dbReference type="EMBL" id="QHT38636.1"/>
    </source>
</evidence>
<proteinExistence type="predicted"/>
<keyword evidence="1" id="KW-1133">Transmembrane helix</keyword>
<dbReference type="EMBL" id="MN738832">
    <property type="protein sequence ID" value="QHT38636.1"/>
    <property type="molecule type" value="Genomic_DNA"/>
</dbReference>
<keyword evidence="1" id="KW-0812">Transmembrane</keyword>